<accession>A0ABU3B3P5</accession>
<keyword evidence="1" id="KW-1133">Transmembrane helix</keyword>
<keyword evidence="1" id="KW-0812">Transmembrane</keyword>
<dbReference type="Pfam" id="PF06580">
    <property type="entry name" value="His_kinase"/>
    <property type="match status" value="1"/>
</dbReference>
<dbReference type="PANTHER" id="PTHR34220">
    <property type="entry name" value="SENSOR HISTIDINE KINASE YPDA"/>
    <property type="match status" value="1"/>
</dbReference>
<dbReference type="GO" id="GO:0016301">
    <property type="term" value="F:kinase activity"/>
    <property type="evidence" value="ECO:0007669"/>
    <property type="project" value="UniProtKB-KW"/>
</dbReference>
<feature type="transmembrane region" description="Helical" evidence="1">
    <location>
        <begin position="83"/>
        <end position="104"/>
    </location>
</feature>
<dbReference type="SUPFAM" id="SSF55874">
    <property type="entry name" value="ATPase domain of HSP90 chaperone/DNA topoisomerase II/histidine kinase"/>
    <property type="match status" value="1"/>
</dbReference>
<dbReference type="EMBL" id="JAVRHY010000001">
    <property type="protein sequence ID" value="MDT0617079.1"/>
    <property type="molecule type" value="Genomic_DNA"/>
</dbReference>
<keyword evidence="4" id="KW-1185">Reference proteome</keyword>
<evidence type="ECO:0000313" key="3">
    <source>
        <dbReference type="EMBL" id="MDT0617079.1"/>
    </source>
</evidence>
<keyword evidence="1" id="KW-0472">Membrane</keyword>
<keyword evidence="3" id="KW-0418">Kinase</keyword>
<evidence type="ECO:0000259" key="2">
    <source>
        <dbReference type="Pfam" id="PF06580"/>
    </source>
</evidence>
<feature type="transmembrane region" description="Helical" evidence="1">
    <location>
        <begin position="21"/>
        <end position="41"/>
    </location>
</feature>
<feature type="transmembrane region" description="Helical" evidence="1">
    <location>
        <begin position="47"/>
        <end position="71"/>
    </location>
</feature>
<dbReference type="Gene3D" id="3.30.565.10">
    <property type="entry name" value="Histidine kinase-like ATPase, C-terminal domain"/>
    <property type="match status" value="1"/>
</dbReference>
<gene>
    <name evidence="3" type="ORF">RM531_01185</name>
</gene>
<dbReference type="InterPro" id="IPR010559">
    <property type="entry name" value="Sig_transdc_His_kin_internal"/>
</dbReference>
<keyword evidence="3" id="KW-0808">Transferase</keyword>
<sequence>MNPTATRPAQAFLPDFCGTGRVVDVLVICQLVAVVLALSALQTARGFWFSLFLMSLYLQWIGIFSVAALCLIRRHLGHLNARLVAGLSYTGLLAVTFALSEIVYLAGPQTGIAPLVADISHQDFLIRNLGVCAVVSALGLRYFWLRDAWQRQAAAEAEARYQALQARIRPHFLFNCLNSIAALVAMRPADAERAIEDLSDILRASLADDDRPLATLREELELVDAYTRIEALRLGDRLTLDRHIEPAVADWPLPPLSLQPLVENAIRHGIEKLPGGGRISIEAVRRGDFLAVSVTNPRIEKPDDDSGGLRLALANIEQRLALRYGGRASLQTARGPDRFSVVLNLPAPEADNL</sequence>
<comment type="caution">
    <text evidence="3">The sequence shown here is derived from an EMBL/GenBank/DDBJ whole genome shotgun (WGS) entry which is preliminary data.</text>
</comment>
<dbReference type="Proteomes" id="UP001259982">
    <property type="component" value="Unassembled WGS sequence"/>
</dbReference>
<dbReference type="PANTHER" id="PTHR34220:SF7">
    <property type="entry name" value="SENSOR HISTIDINE KINASE YPDA"/>
    <property type="match status" value="1"/>
</dbReference>
<name>A0ABU3B3P5_9GAMM</name>
<dbReference type="InterPro" id="IPR050640">
    <property type="entry name" value="Bact_2-comp_sensor_kinase"/>
</dbReference>
<reference evidence="3 4" key="1">
    <citation type="submission" date="2023-09" db="EMBL/GenBank/DDBJ databases">
        <authorList>
            <person name="Rey-Velasco X."/>
        </authorList>
    </citation>
    <scope>NUCLEOTIDE SEQUENCE [LARGE SCALE GENOMIC DNA]</scope>
    <source>
        <strain evidence="3 4">P385</strain>
    </source>
</reference>
<dbReference type="InterPro" id="IPR036890">
    <property type="entry name" value="HATPase_C_sf"/>
</dbReference>
<dbReference type="RefSeq" id="WP_311656669.1">
    <property type="nucleotide sequence ID" value="NZ_JAVRHY010000001.1"/>
</dbReference>
<organism evidence="3 4">
    <name type="scientific">Spectribacter acetivorans</name>
    <dbReference type="NCBI Taxonomy" id="3075603"/>
    <lineage>
        <taxon>Bacteria</taxon>
        <taxon>Pseudomonadati</taxon>
        <taxon>Pseudomonadota</taxon>
        <taxon>Gammaproteobacteria</taxon>
        <taxon>Salinisphaerales</taxon>
        <taxon>Salinisphaeraceae</taxon>
        <taxon>Spectribacter</taxon>
    </lineage>
</organism>
<evidence type="ECO:0000256" key="1">
    <source>
        <dbReference type="SAM" id="Phobius"/>
    </source>
</evidence>
<proteinExistence type="predicted"/>
<evidence type="ECO:0000313" key="4">
    <source>
        <dbReference type="Proteomes" id="UP001259982"/>
    </source>
</evidence>
<feature type="domain" description="Signal transduction histidine kinase internal region" evidence="2">
    <location>
        <begin position="159"/>
        <end position="238"/>
    </location>
</feature>
<feature type="transmembrane region" description="Helical" evidence="1">
    <location>
        <begin position="124"/>
        <end position="144"/>
    </location>
</feature>
<protein>
    <submittedName>
        <fullName evidence="3">Histidine kinase</fullName>
    </submittedName>
</protein>